<sequence>MLFKNTVECETSFCAAIKVVLQPPKRQKEGKRSKSMFDIVIKRLKTGCISLLFHTYLVLHSISYVC</sequence>
<protein>
    <submittedName>
        <fullName evidence="1">Uncharacterized protein</fullName>
    </submittedName>
</protein>
<organism evidence="1 2">
    <name type="scientific">Ambrosia artemisiifolia</name>
    <name type="common">Common ragweed</name>
    <dbReference type="NCBI Taxonomy" id="4212"/>
    <lineage>
        <taxon>Eukaryota</taxon>
        <taxon>Viridiplantae</taxon>
        <taxon>Streptophyta</taxon>
        <taxon>Embryophyta</taxon>
        <taxon>Tracheophyta</taxon>
        <taxon>Spermatophyta</taxon>
        <taxon>Magnoliopsida</taxon>
        <taxon>eudicotyledons</taxon>
        <taxon>Gunneridae</taxon>
        <taxon>Pentapetalae</taxon>
        <taxon>asterids</taxon>
        <taxon>campanulids</taxon>
        <taxon>Asterales</taxon>
        <taxon>Asteraceae</taxon>
        <taxon>Asteroideae</taxon>
        <taxon>Heliantheae alliance</taxon>
        <taxon>Heliantheae</taxon>
        <taxon>Ambrosia</taxon>
    </lineage>
</organism>
<name>A0AAD5CNI1_AMBAR</name>
<reference evidence="1" key="1">
    <citation type="submission" date="2022-06" db="EMBL/GenBank/DDBJ databases">
        <title>Uncovering the hologenomic basis of an extraordinary plant invasion.</title>
        <authorList>
            <person name="Bieker V.C."/>
            <person name="Martin M.D."/>
            <person name="Gilbert T."/>
            <person name="Hodgins K."/>
            <person name="Battlay P."/>
            <person name="Petersen B."/>
            <person name="Wilson J."/>
        </authorList>
    </citation>
    <scope>NUCLEOTIDE SEQUENCE</scope>
    <source>
        <strain evidence="1">AA19_3_7</strain>
        <tissue evidence="1">Leaf</tissue>
    </source>
</reference>
<keyword evidence="2" id="KW-1185">Reference proteome</keyword>
<comment type="caution">
    <text evidence="1">The sequence shown here is derived from an EMBL/GenBank/DDBJ whole genome shotgun (WGS) entry which is preliminary data.</text>
</comment>
<dbReference type="EMBL" id="JAMZMK010007423">
    <property type="protein sequence ID" value="KAI7744877.1"/>
    <property type="molecule type" value="Genomic_DNA"/>
</dbReference>
<evidence type="ECO:0000313" key="2">
    <source>
        <dbReference type="Proteomes" id="UP001206925"/>
    </source>
</evidence>
<dbReference type="Proteomes" id="UP001206925">
    <property type="component" value="Unassembled WGS sequence"/>
</dbReference>
<evidence type="ECO:0000313" key="1">
    <source>
        <dbReference type="EMBL" id="KAI7744877.1"/>
    </source>
</evidence>
<proteinExistence type="predicted"/>
<dbReference type="AlphaFoldDB" id="A0AAD5CNI1"/>
<gene>
    <name evidence="1" type="ORF">M8C21_027212</name>
</gene>
<accession>A0AAD5CNI1</accession>